<gene>
    <name evidence="2" type="ORF">PUN28_018870</name>
</gene>
<name>A0AAW2ECE1_9HYME</name>
<dbReference type="Proteomes" id="UP001430953">
    <property type="component" value="Unassembled WGS sequence"/>
</dbReference>
<keyword evidence="1" id="KW-1133">Transmembrane helix</keyword>
<sequence>MLALSRDRSRRDALRRPRRDRFLCAKLHRDRRYSYLTSSASVSFFFFFLFSLTSDSPGWREDPMPGYDLGVARPCVRACLLQSLNYETPRYSLNPAPPIEAEIYFFFLFCT</sequence>
<keyword evidence="1" id="KW-0812">Transmembrane</keyword>
<comment type="caution">
    <text evidence="2">The sequence shown here is derived from an EMBL/GenBank/DDBJ whole genome shotgun (WGS) entry which is preliminary data.</text>
</comment>
<evidence type="ECO:0000256" key="1">
    <source>
        <dbReference type="SAM" id="Phobius"/>
    </source>
</evidence>
<feature type="transmembrane region" description="Helical" evidence="1">
    <location>
        <begin position="33"/>
        <end position="52"/>
    </location>
</feature>
<reference evidence="2 3" key="1">
    <citation type="submission" date="2023-03" db="EMBL/GenBank/DDBJ databases">
        <title>High recombination rates correlate with genetic variation in Cardiocondyla obscurior ants.</title>
        <authorList>
            <person name="Errbii M."/>
        </authorList>
    </citation>
    <scope>NUCLEOTIDE SEQUENCE [LARGE SCALE GENOMIC DNA]</scope>
    <source>
        <strain evidence="2">Alpha-2009</strain>
        <tissue evidence="2">Whole body</tissue>
    </source>
</reference>
<keyword evidence="1" id="KW-0472">Membrane</keyword>
<protein>
    <submittedName>
        <fullName evidence="2">Uncharacterized protein</fullName>
    </submittedName>
</protein>
<proteinExistence type="predicted"/>
<keyword evidence="3" id="KW-1185">Reference proteome</keyword>
<evidence type="ECO:0000313" key="2">
    <source>
        <dbReference type="EMBL" id="KAL0101349.1"/>
    </source>
</evidence>
<accession>A0AAW2ECE1</accession>
<evidence type="ECO:0000313" key="3">
    <source>
        <dbReference type="Proteomes" id="UP001430953"/>
    </source>
</evidence>
<dbReference type="AlphaFoldDB" id="A0AAW2ECE1"/>
<dbReference type="EMBL" id="JADYXP020000024">
    <property type="protein sequence ID" value="KAL0101349.1"/>
    <property type="molecule type" value="Genomic_DNA"/>
</dbReference>
<organism evidence="2 3">
    <name type="scientific">Cardiocondyla obscurior</name>
    <dbReference type="NCBI Taxonomy" id="286306"/>
    <lineage>
        <taxon>Eukaryota</taxon>
        <taxon>Metazoa</taxon>
        <taxon>Ecdysozoa</taxon>
        <taxon>Arthropoda</taxon>
        <taxon>Hexapoda</taxon>
        <taxon>Insecta</taxon>
        <taxon>Pterygota</taxon>
        <taxon>Neoptera</taxon>
        <taxon>Endopterygota</taxon>
        <taxon>Hymenoptera</taxon>
        <taxon>Apocrita</taxon>
        <taxon>Aculeata</taxon>
        <taxon>Formicoidea</taxon>
        <taxon>Formicidae</taxon>
        <taxon>Myrmicinae</taxon>
        <taxon>Cardiocondyla</taxon>
    </lineage>
</organism>